<accession>A0A915ARN0</accession>
<dbReference type="Pfam" id="PF05843">
    <property type="entry name" value="Suf"/>
    <property type="match status" value="1"/>
</dbReference>
<dbReference type="PANTHER" id="PTHR17204">
    <property type="entry name" value="PRE-MRNA PROCESSING PROTEIN PRP39-RELATED"/>
    <property type="match status" value="1"/>
</dbReference>
<dbReference type="Proteomes" id="UP000887569">
    <property type="component" value="Unplaced"/>
</dbReference>
<dbReference type="GO" id="GO:0008380">
    <property type="term" value="P:RNA splicing"/>
    <property type="evidence" value="ECO:0007669"/>
    <property type="project" value="UniProtKB-KW"/>
</dbReference>
<evidence type="ECO:0000256" key="3">
    <source>
        <dbReference type="ARBA" id="ARBA00022737"/>
    </source>
</evidence>
<feature type="domain" description="Suppressor of forked" evidence="6">
    <location>
        <begin position="24"/>
        <end position="235"/>
    </location>
</feature>
<name>A0A915ARN0_PARUN</name>
<keyword evidence="3" id="KW-0677">Repeat</keyword>
<proteinExistence type="predicted"/>
<dbReference type="SUPFAM" id="SSF48452">
    <property type="entry name" value="TPR-like"/>
    <property type="match status" value="1"/>
</dbReference>
<organism evidence="7 8">
    <name type="scientific">Parascaris univalens</name>
    <name type="common">Nematode worm</name>
    <dbReference type="NCBI Taxonomy" id="6257"/>
    <lineage>
        <taxon>Eukaryota</taxon>
        <taxon>Metazoa</taxon>
        <taxon>Ecdysozoa</taxon>
        <taxon>Nematoda</taxon>
        <taxon>Chromadorea</taxon>
        <taxon>Rhabditida</taxon>
        <taxon>Spirurina</taxon>
        <taxon>Ascaridomorpha</taxon>
        <taxon>Ascaridoidea</taxon>
        <taxon>Ascarididae</taxon>
        <taxon>Parascaris</taxon>
    </lineage>
</organism>
<evidence type="ECO:0000259" key="6">
    <source>
        <dbReference type="Pfam" id="PF05843"/>
    </source>
</evidence>
<protein>
    <submittedName>
        <fullName evidence="8">Squamous cell carcinoma antigen recognized by T-cells 3</fullName>
    </submittedName>
</protein>
<dbReference type="PANTHER" id="PTHR17204:SF25">
    <property type="entry name" value="RRM DOMAIN-CONTAINING PROTEIN"/>
    <property type="match status" value="1"/>
</dbReference>
<evidence type="ECO:0000313" key="7">
    <source>
        <dbReference type="Proteomes" id="UP000887569"/>
    </source>
</evidence>
<dbReference type="GO" id="GO:0006397">
    <property type="term" value="P:mRNA processing"/>
    <property type="evidence" value="ECO:0007669"/>
    <property type="project" value="UniProtKB-KW"/>
</dbReference>
<evidence type="ECO:0000313" key="8">
    <source>
        <dbReference type="WBParaSite" id="PgR011_g165_t01"/>
    </source>
</evidence>
<evidence type="ECO:0000256" key="5">
    <source>
        <dbReference type="ARBA" id="ARBA00023242"/>
    </source>
</evidence>
<dbReference type="GO" id="GO:0005634">
    <property type="term" value="C:nucleus"/>
    <property type="evidence" value="ECO:0007669"/>
    <property type="project" value="UniProtKB-SubCell"/>
</dbReference>
<keyword evidence="7" id="KW-1185">Reference proteome</keyword>
<dbReference type="Gene3D" id="1.25.40.10">
    <property type="entry name" value="Tetratricopeptide repeat domain"/>
    <property type="match status" value="1"/>
</dbReference>
<dbReference type="InterPro" id="IPR011990">
    <property type="entry name" value="TPR-like_helical_dom_sf"/>
</dbReference>
<evidence type="ECO:0000256" key="4">
    <source>
        <dbReference type="ARBA" id="ARBA00023187"/>
    </source>
</evidence>
<dbReference type="AlphaFoldDB" id="A0A915ARN0"/>
<dbReference type="InterPro" id="IPR008847">
    <property type="entry name" value="Suf"/>
</dbReference>
<comment type="subcellular location">
    <subcellularLocation>
        <location evidence="1">Nucleus</location>
    </subcellularLocation>
</comment>
<keyword evidence="5" id="KW-0539">Nucleus</keyword>
<keyword evidence="4" id="KW-0508">mRNA splicing</keyword>
<evidence type="ECO:0000256" key="1">
    <source>
        <dbReference type="ARBA" id="ARBA00004123"/>
    </source>
</evidence>
<dbReference type="WBParaSite" id="PgR011_g165_t01">
    <property type="protein sequence ID" value="PgR011_g165_t01"/>
    <property type="gene ID" value="PgR011_g165"/>
</dbReference>
<reference evidence="8" key="1">
    <citation type="submission" date="2022-11" db="UniProtKB">
        <authorList>
            <consortium name="WormBaseParasite"/>
        </authorList>
    </citation>
    <scope>IDENTIFICATION</scope>
</reference>
<sequence>MSDGESSENEEAMAECAEEVTDEQIATLQAEVIAQPNDYDKRIQLIALLRAAGELDALRAQREATSEIFAMPPKFWMEWIDDEKTCESDKEVIRRLFERAIGDFHSPEVIVEYVQWACGISIDFARQKMEEAVSLIGLRADCASIVWGVYLDFEKVVLQSLNEEEADKHRILIDGIYARFLRIPHIGIEHSWSEYETFAEGKESEAVKTNYQAALRRMPEIASFEKRLEDDSLSVEDQLNILSEYIEMEIQVM</sequence>
<keyword evidence="2" id="KW-0507">mRNA processing</keyword>
<evidence type="ECO:0000256" key="2">
    <source>
        <dbReference type="ARBA" id="ARBA00022664"/>
    </source>
</evidence>